<keyword evidence="2" id="KW-1185">Reference proteome</keyword>
<evidence type="ECO:0000313" key="2">
    <source>
        <dbReference type="Proteomes" id="UP000053240"/>
    </source>
</evidence>
<name>A0A194QLU7_PAPMA</name>
<dbReference type="AlphaFoldDB" id="A0A194QLU7"/>
<dbReference type="EMBL" id="KQ461196">
    <property type="protein sequence ID" value="KPJ06528.1"/>
    <property type="molecule type" value="Genomic_DNA"/>
</dbReference>
<organism evidence="1 2">
    <name type="scientific">Papilio machaon</name>
    <name type="common">Old World swallowtail butterfly</name>
    <dbReference type="NCBI Taxonomy" id="76193"/>
    <lineage>
        <taxon>Eukaryota</taxon>
        <taxon>Metazoa</taxon>
        <taxon>Ecdysozoa</taxon>
        <taxon>Arthropoda</taxon>
        <taxon>Hexapoda</taxon>
        <taxon>Insecta</taxon>
        <taxon>Pterygota</taxon>
        <taxon>Neoptera</taxon>
        <taxon>Endopterygota</taxon>
        <taxon>Lepidoptera</taxon>
        <taxon>Glossata</taxon>
        <taxon>Ditrysia</taxon>
        <taxon>Papilionoidea</taxon>
        <taxon>Papilionidae</taxon>
        <taxon>Papilioninae</taxon>
        <taxon>Papilio</taxon>
    </lineage>
</organism>
<reference evidence="1 2" key="1">
    <citation type="journal article" date="2015" name="Nat. Commun.">
        <title>Outbred genome sequencing and CRISPR/Cas9 gene editing in butterflies.</title>
        <authorList>
            <person name="Li X."/>
            <person name="Fan D."/>
            <person name="Zhang W."/>
            <person name="Liu G."/>
            <person name="Zhang L."/>
            <person name="Zhao L."/>
            <person name="Fang X."/>
            <person name="Chen L."/>
            <person name="Dong Y."/>
            <person name="Chen Y."/>
            <person name="Ding Y."/>
            <person name="Zhao R."/>
            <person name="Feng M."/>
            <person name="Zhu Y."/>
            <person name="Feng Y."/>
            <person name="Jiang X."/>
            <person name="Zhu D."/>
            <person name="Xiang H."/>
            <person name="Feng X."/>
            <person name="Li S."/>
            <person name="Wang J."/>
            <person name="Zhang G."/>
            <person name="Kronforst M.R."/>
            <person name="Wang W."/>
        </authorList>
    </citation>
    <scope>NUCLEOTIDE SEQUENCE [LARGE SCALE GENOMIC DNA]</scope>
    <source>
        <strain evidence="1">Ya'a_city_454_Pm</strain>
        <tissue evidence="1">Whole body</tissue>
    </source>
</reference>
<dbReference type="Proteomes" id="UP000053240">
    <property type="component" value="Unassembled WGS sequence"/>
</dbReference>
<dbReference type="InParanoid" id="A0A194QLU7"/>
<accession>A0A194QLU7</accession>
<sequence length="68" mass="8067">MQNCDKYDPDNVFKTFELIEFPICFVGLTISKQIRVERDLYTSAYFKTMHEGTLKIIREQSESKNKID</sequence>
<protein>
    <submittedName>
        <fullName evidence="1">Uncharacterized protein</fullName>
    </submittedName>
</protein>
<gene>
    <name evidence="1" type="ORF">RR48_14267</name>
</gene>
<proteinExistence type="predicted"/>
<evidence type="ECO:0000313" key="1">
    <source>
        <dbReference type="EMBL" id="KPJ06528.1"/>
    </source>
</evidence>